<proteinExistence type="inferred from homology"/>
<dbReference type="InterPro" id="IPR014577">
    <property type="entry name" value="UCP033093_metalloPase"/>
</dbReference>
<dbReference type="PANTHER" id="PTHR30337:SF0">
    <property type="entry name" value="NUCLEASE SBCCD SUBUNIT D"/>
    <property type="match status" value="1"/>
</dbReference>
<dbReference type="InterPro" id="IPR041796">
    <property type="entry name" value="Mre11_N"/>
</dbReference>
<evidence type="ECO:0000256" key="5">
    <source>
        <dbReference type="ARBA" id="ARBA00022839"/>
    </source>
</evidence>
<comment type="similarity">
    <text evidence="1">Belongs to the SbcD family.</text>
</comment>
<evidence type="ECO:0000256" key="3">
    <source>
        <dbReference type="ARBA" id="ARBA00022722"/>
    </source>
</evidence>
<feature type="domain" description="Calcineurin-like phosphoesterase" evidence="6">
    <location>
        <begin position="14"/>
        <end position="231"/>
    </location>
</feature>
<evidence type="ECO:0000256" key="2">
    <source>
        <dbReference type="ARBA" id="ARBA00013365"/>
    </source>
</evidence>
<evidence type="ECO:0000256" key="1">
    <source>
        <dbReference type="ARBA" id="ARBA00010555"/>
    </source>
</evidence>
<dbReference type="PIRSF" id="PIRSF033093">
    <property type="entry name" value="UCP_ML1119"/>
    <property type="match status" value="1"/>
</dbReference>
<protein>
    <recommendedName>
        <fullName evidence="2">Nuclease SbcCD subunit D</fullName>
    </recommendedName>
</protein>
<sequence>MNRLESSNTDNTVRILHTSDWQLGMKRKFLGKDGQARFYEARLAAVERLFQVAAQEQCDAIVVAGDVFDDNLLDRQVYRRAMDVLAEAPCPVYLLPGNHDPLDAASIYAKDEFRSLAARDRAPVIVLDDSEPREIPGRSDPLAPAFIVGAPLTSKQASEDLVYATAEKLRQVGPPEVECKNWEARINVVVGHGAVEGFGRAFDPSLIDVSAAAEACRDRVMDYVALGDTHSAIQLHPDSTVWYSGAPEVTDYMEPNGGGENNSGKVLIVDIAVNAVRPHEPARLAVHEVEVGQWRFQALDAVVNSHEDVQAFVEQLERMTNKRQTAVKYGLTGALSLSDNALLEDKLETMSDGFAALYPRERRMDLKTLVELDQVGEDSFGSGFVGQVAQQLATRSESDDVANDALKLLFRIHTAQAGQGE</sequence>
<dbReference type="GO" id="GO:0004527">
    <property type="term" value="F:exonuclease activity"/>
    <property type="evidence" value="ECO:0007669"/>
    <property type="project" value="UniProtKB-KW"/>
</dbReference>
<dbReference type="Pfam" id="PF00149">
    <property type="entry name" value="Metallophos"/>
    <property type="match status" value="1"/>
</dbReference>
<keyword evidence="3" id="KW-0540">Nuclease</keyword>
<dbReference type="Proteomes" id="UP000030145">
    <property type="component" value="Unassembled WGS sequence"/>
</dbReference>
<dbReference type="InterPro" id="IPR050535">
    <property type="entry name" value="DNA_Repair-Maintenance_Comp"/>
</dbReference>
<dbReference type="InterPro" id="IPR029052">
    <property type="entry name" value="Metallo-depent_PP-like"/>
</dbReference>
<accession>A0A0A2DHW3</accession>
<reference evidence="7 8" key="1">
    <citation type="submission" date="2014-10" db="EMBL/GenBank/DDBJ databases">
        <title>Whole Genome sequence of Corynebacterium auriscanis strain CIP 106629.</title>
        <authorList>
            <person name="Hassan S.S."/>
            <person name="Jamal S.B."/>
            <person name="Tiwari S."/>
            <person name="Oliveira L.D.C."/>
            <person name="Souza F."/>
            <person name="Mariano D.C."/>
            <person name="Almeida S."/>
            <person name="Dorella F."/>
            <person name="Pereira F."/>
            <person name="Carvalho A."/>
            <person name="Leal C.A."/>
            <person name="Soares S.D.C."/>
            <person name="Figueiredo H.C."/>
            <person name="Silva A."/>
            <person name="Azevedo V.A."/>
        </authorList>
    </citation>
    <scope>NUCLEOTIDE SEQUENCE [LARGE SCALE GENOMIC DNA]</scope>
    <source>
        <strain evidence="7 8">CIP 106629</strain>
    </source>
</reference>
<keyword evidence="5" id="KW-0269">Exonuclease</keyword>
<evidence type="ECO:0000313" key="8">
    <source>
        <dbReference type="Proteomes" id="UP000030145"/>
    </source>
</evidence>
<dbReference type="SUPFAM" id="SSF56300">
    <property type="entry name" value="Metallo-dependent phosphatases"/>
    <property type="match status" value="1"/>
</dbReference>
<comment type="caution">
    <text evidence="7">The sequence shown here is derived from an EMBL/GenBank/DDBJ whole genome shotgun (WGS) entry which is preliminary data.</text>
</comment>
<keyword evidence="4" id="KW-0378">Hydrolase</keyword>
<keyword evidence="8" id="KW-1185">Reference proteome</keyword>
<dbReference type="EMBL" id="JRVJ01000005">
    <property type="protein sequence ID" value="KGM18783.1"/>
    <property type="molecule type" value="Genomic_DNA"/>
</dbReference>
<dbReference type="CDD" id="cd00840">
    <property type="entry name" value="MPP_Mre11_N"/>
    <property type="match status" value="1"/>
</dbReference>
<evidence type="ECO:0000313" key="7">
    <source>
        <dbReference type="EMBL" id="KGM18783.1"/>
    </source>
</evidence>
<dbReference type="Gene3D" id="3.60.21.10">
    <property type="match status" value="1"/>
</dbReference>
<dbReference type="AlphaFoldDB" id="A0A0A2DHW3"/>
<evidence type="ECO:0000256" key="4">
    <source>
        <dbReference type="ARBA" id="ARBA00022801"/>
    </source>
</evidence>
<gene>
    <name evidence="7" type="ORF">MA47_05470</name>
</gene>
<dbReference type="InterPro" id="IPR004843">
    <property type="entry name" value="Calcineurin-like_PHP"/>
</dbReference>
<evidence type="ECO:0000259" key="6">
    <source>
        <dbReference type="Pfam" id="PF00149"/>
    </source>
</evidence>
<organism evidence="7 8">
    <name type="scientific">Corynebacterium auriscanis</name>
    <dbReference type="NCBI Taxonomy" id="99807"/>
    <lineage>
        <taxon>Bacteria</taxon>
        <taxon>Bacillati</taxon>
        <taxon>Actinomycetota</taxon>
        <taxon>Actinomycetes</taxon>
        <taxon>Mycobacteriales</taxon>
        <taxon>Corynebacteriaceae</taxon>
        <taxon>Corynebacterium</taxon>
    </lineage>
</organism>
<dbReference type="PANTHER" id="PTHR30337">
    <property type="entry name" value="COMPONENT OF ATP-DEPENDENT DSDNA EXONUCLEASE"/>
    <property type="match status" value="1"/>
</dbReference>
<name>A0A0A2DHW3_9CORY</name>